<dbReference type="EMBL" id="JAGHQL010000031">
    <property type="protein sequence ID" value="KAH0543529.1"/>
    <property type="molecule type" value="Genomic_DNA"/>
</dbReference>
<feature type="compositionally biased region" description="Basic and acidic residues" evidence="5">
    <location>
        <begin position="503"/>
        <end position="514"/>
    </location>
</feature>
<dbReference type="PANTHER" id="PTHR15818">
    <property type="entry name" value="G PATCH AND KOW-CONTAINING"/>
    <property type="match status" value="1"/>
</dbReference>
<feature type="compositionally biased region" description="Basic and acidic residues" evidence="5">
    <location>
        <begin position="417"/>
        <end position="441"/>
    </location>
</feature>
<dbReference type="PROSITE" id="PS50174">
    <property type="entry name" value="G_PATCH"/>
    <property type="match status" value="1"/>
</dbReference>
<protein>
    <recommendedName>
        <fullName evidence="4">Pre-mRNA-splicing factor</fullName>
    </recommendedName>
</protein>
<dbReference type="SMART" id="SM00443">
    <property type="entry name" value="G_patch"/>
    <property type="match status" value="1"/>
</dbReference>
<dbReference type="GO" id="GO:0000398">
    <property type="term" value="P:mRNA splicing, via spliceosome"/>
    <property type="evidence" value="ECO:0007669"/>
    <property type="project" value="UniProtKB-UniRule"/>
</dbReference>
<organism evidence="7 8">
    <name type="scientific">Glutinoglossum americanum</name>
    <dbReference type="NCBI Taxonomy" id="1670608"/>
    <lineage>
        <taxon>Eukaryota</taxon>
        <taxon>Fungi</taxon>
        <taxon>Dikarya</taxon>
        <taxon>Ascomycota</taxon>
        <taxon>Pezizomycotina</taxon>
        <taxon>Geoglossomycetes</taxon>
        <taxon>Geoglossales</taxon>
        <taxon>Geoglossaceae</taxon>
        <taxon>Glutinoglossum</taxon>
    </lineage>
</organism>
<comment type="subcellular location">
    <subcellularLocation>
        <location evidence="1 4">Nucleus</location>
    </subcellularLocation>
</comment>
<feature type="compositionally biased region" description="Polar residues" evidence="5">
    <location>
        <begin position="198"/>
        <end position="215"/>
    </location>
</feature>
<feature type="region of interest" description="Disordered" evidence="5">
    <location>
        <begin position="311"/>
        <end position="514"/>
    </location>
</feature>
<evidence type="ECO:0000259" key="6">
    <source>
        <dbReference type="PROSITE" id="PS50174"/>
    </source>
</evidence>
<keyword evidence="4" id="KW-0508">mRNA splicing</keyword>
<evidence type="ECO:0000256" key="1">
    <source>
        <dbReference type="ARBA" id="ARBA00004123"/>
    </source>
</evidence>
<dbReference type="AlphaFoldDB" id="A0A9P8IC58"/>
<keyword evidence="8" id="KW-1185">Reference proteome</keyword>
<dbReference type="GO" id="GO:0003676">
    <property type="term" value="F:nucleic acid binding"/>
    <property type="evidence" value="ECO:0007669"/>
    <property type="project" value="InterPro"/>
</dbReference>
<sequence>MASGERLPSDPPPPNPSTPKAFSLSLGTSKPKPPPLSRRPLAPSSALKDGTKRRHVTTLSDSEEEDTAGTVSQPQLVSAFDHSAGGAIGADKVEEDRGPLVIPSQKNRDWREESKRKRGKNLLPPEVQQARAGGTVGGIEGDVVNGGVQAYGLTFVERTMTGKDGDVKMTTEPALEAERQVAQSRTKTDDELALEALTSDNRAGRNSSLTLPTSEARQDTLDYSYRVRTNHISEDDAYRLDVASRPDPASLEDYAAVPVEEFGAALLRGMGWKEGDVVGKRKDQVSKPRVVERRPALLGIGAKEVPGGVGEELGAWGKGVKNKKGRATDKIYNPVVLKNSKTGEMLTEEELKAKKEEYERAKREKGLEEDWRERRDRNLGRDLERKEGRNGSRGSSRTYNRSSDRDNHHHSHHHRRDRDSRDYHQESGSSRDRSARRERSRSSHRRRRDGDDEGEKREMGSRDRRRREDGERGERERDRRRRGGDESGGSPSRRGHQESGGYEEEKSRRRQEVF</sequence>
<evidence type="ECO:0000256" key="4">
    <source>
        <dbReference type="RuleBase" id="RU369096"/>
    </source>
</evidence>
<reference evidence="7" key="1">
    <citation type="submission" date="2021-03" db="EMBL/GenBank/DDBJ databases">
        <title>Comparative genomics and phylogenomic investigation of the class Geoglossomycetes provide insights into ecological specialization and systematics.</title>
        <authorList>
            <person name="Melie T."/>
            <person name="Pirro S."/>
            <person name="Miller A.N."/>
            <person name="Quandt A."/>
        </authorList>
    </citation>
    <scope>NUCLEOTIDE SEQUENCE</scope>
    <source>
        <strain evidence="7">GBOQ0MN5Z8</strain>
    </source>
</reference>
<evidence type="ECO:0000256" key="3">
    <source>
        <dbReference type="ARBA" id="ARBA00023242"/>
    </source>
</evidence>
<dbReference type="GO" id="GO:0005681">
    <property type="term" value="C:spliceosomal complex"/>
    <property type="evidence" value="ECO:0007669"/>
    <property type="project" value="UniProtKB-UniRule"/>
</dbReference>
<dbReference type="Pfam" id="PF12656">
    <property type="entry name" value="G-patch_2"/>
    <property type="match status" value="1"/>
</dbReference>
<accession>A0A9P8IC58</accession>
<feature type="compositionally biased region" description="Basic and acidic residues" evidence="5">
    <location>
        <begin position="448"/>
        <end position="477"/>
    </location>
</feature>
<comment type="caution">
    <text evidence="7">The sequence shown here is derived from an EMBL/GenBank/DDBJ whole genome shotgun (WGS) entry which is preliminary data.</text>
</comment>
<feature type="compositionally biased region" description="Basic and acidic residues" evidence="5">
    <location>
        <begin position="349"/>
        <end position="390"/>
    </location>
</feature>
<keyword evidence="4" id="KW-0747">Spliceosome</keyword>
<evidence type="ECO:0000256" key="5">
    <source>
        <dbReference type="SAM" id="MobiDB-lite"/>
    </source>
</evidence>
<comment type="similarity">
    <text evidence="2 4">Belongs to the SPP2 family.</text>
</comment>
<dbReference type="OrthoDB" id="5577072at2759"/>
<keyword evidence="4" id="KW-0507">mRNA processing</keyword>
<name>A0A9P8IC58_9PEZI</name>
<keyword evidence="3 4" id="KW-0539">Nucleus</keyword>
<evidence type="ECO:0000256" key="2">
    <source>
        <dbReference type="ARBA" id="ARBA00008576"/>
    </source>
</evidence>
<dbReference type="Proteomes" id="UP000698800">
    <property type="component" value="Unassembled WGS sequence"/>
</dbReference>
<dbReference type="PANTHER" id="PTHR15818:SF2">
    <property type="entry name" value="G-PATCH DOMAIN AND KOW MOTIFS-CONTAINING PROTEIN"/>
    <property type="match status" value="1"/>
</dbReference>
<evidence type="ECO:0000313" key="8">
    <source>
        <dbReference type="Proteomes" id="UP000698800"/>
    </source>
</evidence>
<dbReference type="InterPro" id="IPR045166">
    <property type="entry name" value="Spp2-like"/>
</dbReference>
<evidence type="ECO:0000313" key="7">
    <source>
        <dbReference type="EMBL" id="KAH0543529.1"/>
    </source>
</evidence>
<proteinExistence type="inferred from homology"/>
<feature type="region of interest" description="Disordered" evidence="5">
    <location>
        <begin position="196"/>
        <end position="215"/>
    </location>
</feature>
<dbReference type="InterPro" id="IPR000467">
    <property type="entry name" value="G_patch_dom"/>
</dbReference>
<feature type="compositionally biased region" description="Basic and acidic residues" evidence="5">
    <location>
        <begin position="106"/>
        <end position="115"/>
    </location>
</feature>
<gene>
    <name evidence="7" type="ORF">FGG08_002197</name>
</gene>
<comment type="function">
    <text evidence="4">Involved in spliceosome maturation and the first step of pre-mRNA splicing.</text>
</comment>
<feature type="region of interest" description="Disordered" evidence="5">
    <location>
        <begin position="1"/>
        <end position="119"/>
    </location>
</feature>
<feature type="domain" description="G-patch" evidence="6">
    <location>
        <begin position="259"/>
        <end position="305"/>
    </location>
</feature>
<dbReference type="InterPro" id="IPR026822">
    <property type="entry name" value="Spp2/MOS2_G-patch"/>
</dbReference>